<evidence type="ECO:0000256" key="2">
    <source>
        <dbReference type="PROSITE-ProRule" id="PRU00703"/>
    </source>
</evidence>
<dbReference type="Pfam" id="PF10335">
    <property type="entry name" value="DUF294_C"/>
    <property type="match status" value="1"/>
</dbReference>
<dbReference type="Proteomes" id="UP000266934">
    <property type="component" value="Chromosome"/>
</dbReference>
<dbReference type="Pfam" id="PF03445">
    <property type="entry name" value="DUF294"/>
    <property type="match status" value="1"/>
</dbReference>
<evidence type="ECO:0000313" key="4">
    <source>
        <dbReference type="EMBL" id="BBF94109.1"/>
    </source>
</evidence>
<dbReference type="SMART" id="SM00479">
    <property type="entry name" value="EXOIII"/>
    <property type="match status" value="1"/>
</dbReference>
<dbReference type="OrthoDB" id="9808528at2"/>
<dbReference type="InterPro" id="IPR046342">
    <property type="entry name" value="CBS_dom_sf"/>
</dbReference>
<dbReference type="InterPro" id="IPR012337">
    <property type="entry name" value="RNaseH-like_sf"/>
</dbReference>
<dbReference type="InterPro" id="IPR013520">
    <property type="entry name" value="Ribonucl_H"/>
</dbReference>
<evidence type="ECO:0000313" key="5">
    <source>
        <dbReference type="Proteomes" id="UP000266934"/>
    </source>
</evidence>
<dbReference type="SMART" id="SM00116">
    <property type="entry name" value="CBS"/>
    <property type="match status" value="2"/>
</dbReference>
<dbReference type="RefSeq" id="WP_126401251.1">
    <property type="nucleotide sequence ID" value="NZ_AP018907.1"/>
</dbReference>
<dbReference type="CDD" id="cd05401">
    <property type="entry name" value="NT_GlnE_GlnD_like"/>
    <property type="match status" value="1"/>
</dbReference>
<evidence type="ECO:0000259" key="3">
    <source>
        <dbReference type="PROSITE" id="PS51371"/>
    </source>
</evidence>
<dbReference type="PANTHER" id="PTHR43080:SF2">
    <property type="entry name" value="CBS DOMAIN-CONTAINING PROTEIN"/>
    <property type="match status" value="1"/>
</dbReference>
<reference evidence="4 5" key="1">
    <citation type="submission" date="2018-08" db="EMBL/GenBank/DDBJ databases">
        <title>Complete genome sequencing of Blastochloris tepida GI.</title>
        <authorList>
            <person name="Tsukatani Y."/>
            <person name="Mori H."/>
        </authorList>
    </citation>
    <scope>NUCLEOTIDE SEQUENCE [LARGE SCALE GENOMIC DNA]</scope>
    <source>
        <strain evidence="4 5">GI</strain>
    </source>
</reference>
<dbReference type="InterPro" id="IPR036397">
    <property type="entry name" value="RNaseH_sf"/>
</dbReference>
<dbReference type="AlphaFoldDB" id="A0A348G3H6"/>
<dbReference type="GO" id="GO:0006259">
    <property type="term" value="P:DNA metabolic process"/>
    <property type="evidence" value="ECO:0007669"/>
    <property type="project" value="UniProtKB-ARBA"/>
</dbReference>
<dbReference type="Pfam" id="PF00571">
    <property type="entry name" value="CBS"/>
    <property type="match status" value="2"/>
</dbReference>
<gene>
    <name evidence="4" type="ORF">BLTE_27940</name>
</gene>
<organism evidence="4 5">
    <name type="scientific">Blastochloris tepida</name>
    <dbReference type="NCBI Taxonomy" id="2233851"/>
    <lineage>
        <taxon>Bacteria</taxon>
        <taxon>Pseudomonadati</taxon>
        <taxon>Pseudomonadota</taxon>
        <taxon>Alphaproteobacteria</taxon>
        <taxon>Hyphomicrobiales</taxon>
        <taxon>Blastochloridaceae</taxon>
        <taxon>Blastochloris</taxon>
    </lineage>
</organism>
<name>A0A348G3H6_9HYPH</name>
<dbReference type="Gene3D" id="3.30.420.10">
    <property type="entry name" value="Ribonuclease H-like superfamily/Ribonuclease H"/>
    <property type="match status" value="1"/>
</dbReference>
<dbReference type="Gene3D" id="3.10.580.10">
    <property type="entry name" value="CBS-domain"/>
    <property type="match status" value="1"/>
</dbReference>
<dbReference type="EMBL" id="AP018907">
    <property type="protein sequence ID" value="BBF94109.1"/>
    <property type="molecule type" value="Genomic_DNA"/>
</dbReference>
<dbReference type="GO" id="GO:0008773">
    <property type="term" value="F:[protein-PII] uridylyltransferase activity"/>
    <property type="evidence" value="ECO:0007669"/>
    <property type="project" value="InterPro"/>
</dbReference>
<feature type="domain" description="CBS" evidence="3">
    <location>
        <begin position="311"/>
        <end position="371"/>
    </location>
</feature>
<sequence length="709" mass="75737">MLQTSATPLIALDAVAIDCDASDVEPRRARLCRIGAARIHAGRLADDSLDESLPAAADDGALPDMAGVAGRLDGFLGTAVVIGHEVGFDLALLGREYERAGLARQPPRVLDVRALAEVARPDLAGFSLDVLADWLELGTPQTATPQTATPQPATWTAPERAQLIARIFIALVPHLREGGIRTLAEAEQACRGLLGARESGRRTVAEDDAAASRVDAERTFAQLDSYPYRHRVAEVMSSPPLFTAADTPVAAALKEIIERRISSLFVAPPGAAPEDGPFDAETVGIVTERDLARALAEHGTAVLAISVSAIMSAPLAAVPAEAFVYRAIGRMDRLRVRHLGVVDEIGQVVGALSARDLLRMRARDAVSLGDEIDEAPDVPALAKAWAKIASVAASLLAEGVGARDIAAVISRELGALTRRAAVLAEQTMKARGRGKPPCRYAVLVLGSAGRGESLLAMDQDNAILFAHGAPDGPEDRWFAELGSELADILHAAGVPLCKGGVMAKMPAWRGSLETWRERVRHWITRSRPEDLLSVDIFFDLRCVHGDARMARDLWTEAFDAARGQLGFAKLLAEAGGHAQPALGLFGGFKTEGGRIDLKKTGLFAIVTAARCLAIRHHVVERSTPARLAGVRALRIGGERDLDQLAEAQSVLLEAILHQQIEDVHSGRRLGNAVDPNRLDAAMRERLKEALRVVGTIDDLVRTLMFAAAR</sequence>
<dbReference type="SUPFAM" id="SSF53098">
    <property type="entry name" value="Ribonuclease H-like"/>
    <property type="match status" value="1"/>
</dbReference>
<dbReference type="InterPro" id="IPR051257">
    <property type="entry name" value="Diverse_CBS-Domain"/>
</dbReference>
<keyword evidence="5" id="KW-1185">Reference proteome</keyword>
<accession>A0A348G3H6</accession>
<evidence type="ECO:0000256" key="1">
    <source>
        <dbReference type="ARBA" id="ARBA00023122"/>
    </source>
</evidence>
<dbReference type="SUPFAM" id="SSF54631">
    <property type="entry name" value="CBS-domain pair"/>
    <property type="match status" value="1"/>
</dbReference>
<dbReference type="PANTHER" id="PTHR43080">
    <property type="entry name" value="CBS DOMAIN-CONTAINING PROTEIN CBSX3, MITOCHONDRIAL"/>
    <property type="match status" value="1"/>
</dbReference>
<dbReference type="InterPro" id="IPR005105">
    <property type="entry name" value="GlnD_Uridyltrans_N"/>
</dbReference>
<dbReference type="GO" id="GO:0004527">
    <property type="term" value="F:exonuclease activity"/>
    <property type="evidence" value="ECO:0007669"/>
    <property type="project" value="UniProtKB-ARBA"/>
</dbReference>
<dbReference type="InterPro" id="IPR018821">
    <property type="entry name" value="DUF294_put_nucleoTrafse_sb-bd"/>
</dbReference>
<dbReference type="KEGG" id="blag:BLTE_27940"/>
<dbReference type="InterPro" id="IPR000644">
    <property type="entry name" value="CBS_dom"/>
</dbReference>
<dbReference type="PROSITE" id="PS51371">
    <property type="entry name" value="CBS"/>
    <property type="match status" value="2"/>
</dbReference>
<protein>
    <recommendedName>
        <fullName evidence="3">CBS domain-containing protein</fullName>
    </recommendedName>
</protein>
<feature type="domain" description="CBS" evidence="3">
    <location>
        <begin position="236"/>
        <end position="302"/>
    </location>
</feature>
<dbReference type="GO" id="GO:0003676">
    <property type="term" value="F:nucleic acid binding"/>
    <property type="evidence" value="ECO:0007669"/>
    <property type="project" value="InterPro"/>
</dbReference>
<proteinExistence type="predicted"/>
<keyword evidence="1 2" id="KW-0129">CBS domain</keyword>